<organism evidence="1 2">
    <name type="scientific">Rhizoctonia solani AG-3 Rhs1AP</name>
    <dbReference type="NCBI Taxonomy" id="1086054"/>
    <lineage>
        <taxon>Eukaryota</taxon>
        <taxon>Fungi</taxon>
        <taxon>Dikarya</taxon>
        <taxon>Basidiomycota</taxon>
        <taxon>Agaricomycotina</taxon>
        <taxon>Agaricomycetes</taxon>
        <taxon>Cantharellales</taxon>
        <taxon>Ceratobasidiaceae</taxon>
        <taxon>Rhizoctonia</taxon>
    </lineage>
</organism>
<sequence>MRDKPYSQVLGSSN</sequence>
<comment type="caution">
    <text evidence="1">The sequence shown here is derived from an EMBL/GenBank/DDBJ whole genome shotgun (WGS) entry which is preliminary data.</text>
</comment>
<accession>X8J3F1</accession>
<reference evidence="2" key="1">
    <citation type="journal article" date="2014" name="Genome Announc.">
        <title>Draft genome sequence of the plant-pathogenic soil fungus Rhizoctonia solani anastomosis group 3 strain Rhs1AP.</title>
        <authorList>
            <person name="Cubeta M.A."/>
            <person name="Thomas E."/>
            <person name="Dean R.A."/>
            <person name="Jabaji S."/>
            <person name="Neate S.M."/>
            <person name="Tavantzis S."/>
            <person name="Toda T."/>
            <person name="Vilgalys R."/>
            <person name="Bharathan N."/>
            <person name="Fedorova-Abrams N."/>
            <person name="Pakala S.B."/>
            <person name="Pakala S.M."/>
            <person name="Zafar N."/>
            <person name="Joardar V."/>
            <person name="Losada L."/>
            <person name="Nierman W.C."/>
        </authorList>
    </citation>
    <scope>NUCLEOTIDE SEQUENCE [LARGE SCALE GENOMIC DNA]</scope>
    <source>
        <strain evidence="2">AG-3</strain>
    </source>
</reference>
<proteinExistence type="predicted"/>
<protein>
    <submittedName>
        <fullName evidence="1">Uncharacterized protein</fullName>
    </submittedName>
</protein>
<dbReference type="Proteomes" id="UP000030108">
    <property type="component" value="Unassembled WGS sequence"/>
</dbReference>
<dbReference type="EMBL" id="JATN01000322">
    <property type="protein sequence ID" value="EUC55806.1"/>
    <property type="molecule type" value="Genomic_DNA"/>
</dbReference>
<gene>
    <name evidence="1" type="ORF">RSOL_137070</name>
</gene>
<evidence type="ECO:0000313" key="2">
    <source>
        <dbReference type="Proteomes" id="UP000030108"/>
    </source>
</evidence>
<evidence type="ECO:0000313" key="1">
    <source>
        <dbReference type="EMBL" id="EUC55806.1"/>
    </source>
</evidence>
<name>X8J3F1_9AGAM</name>